<dbReference type="STRING" id="995060.SAMN04487904_106139"/>
<organism evidence="2 3">
    <name type="scientific">Actinopolyspora righensis</name>
    <dbReference type="NCBI Taxonomy" id="995060"/>
    <lineage>
        <taxon>Bacteria</taxon>
        <taxon>Bacillati</taxon>
        <taxon>Actinomycetota</taxon>
        <taxon>Actinomycetes</taxon>
        <taxon>Actinopolysporales</taxon>
        <taxon>Actinopolysporaceae</taxon>
        <taxon>Actinopolyspora</taxon>
        <taxon>Actinopolyspora alba group</taxon>
    </lineage>
</organism>
<evidence type="ECO:0000259" key="1">
    <source>
        <dbReference type="Pfam" id="PF08241"/>
    </source>
</evidence>
<accession>A0A1I7A8Y8</accession>
<dbReference type="Proteomes" id="UP000199165">
    <property type="component" value="Unassembled WGS sequence"/>
</dbReference>
<dbReference type="GO" id="GO:0008757">
    <property type="term" value="F:S-adenosylmethionine-dependent methyltransferase activity"/>
    <property type="evidence" value="ECO:0007669"/>
    <property type="project" value="InterPro"/>
</dbReference>
<dbReference type="Gene3D" id="3.40.50.150">
    <property type="entry name" value="Vaccinia Virus protein VP39"/>
    <property type="match status" value="1"/>
</dbReference>
<dbReference type="GO" id="GO:0032259">
    <property type="term" value="P:methylation"/>
    <property type="evidence" value="ECO:0007669"/>
    <property type="project" value="UniProtKB-KW"/>
</dbReference>
<sequence>MAEVPSARMFVPCEPVWQMLVRAAGHTVQYSACVLGRGGECQPDDTFGRVFPSAAPGHVVSVGEREDWRGYLTAFHAHRPGVTERVFARLESDPYEWVTAPLRELGSGLVVDLACGSAPTRPWLRECRWVGVDGSAEELAAAAVAGRGPLVRARADALPVTTGAVGAVCAVMALPLLTPLPVVLDEIRRVLRPGGPLVALVPARLGLDPRGLFAWLRALRAAGVAAPRWPNPRAREHLGGVLGRAGFEVLDSERRVFSFPLESPEDAALLLQSLYDPARPPSRPTDPHVAATVAESVRALPMPLRRVVARPQARVPSHVVSP</sequence>
<keyword evidence="2" id="KW-0808">Transferase</keyword>
<dbReference type="InterPro" id="IPR029063">
    <property type="entry name" value="SAM-dependent_MTases_sf"/>
</dbReference>
<evidence type="ECO:0000313" key="3">
    <source>
        <dbReference type="Proteomes" id="UP000199165"/>
    </source>
</evidence>
<protein>
    <submittedName>
        <fullName evidence="2">Methyltransferase domain-containing protein</fullName>
    </submittedName>
</protein>
<keyword evidence="3" id="KW-1185">Reference proteome</keyword>
<dbReference type="AlphaFoldDB" id="A0A1I7A8Y8"/>
<feature type="domain" description="Methyltransferase type 11" evidence="1">
    <location>
        <begin position="111"/>
        <end position="198"/>
    </location>
</feature>
<keyword evidence="2" id="KW-0489">Methyltransferase</keyword>
<gene>
    <name evidence="2" type="ORF">SAMN04487904_106139</name>
</gene>
<dbReference type="SUPFAM" id="SSF53335">
    <property type="entry name" value="S-adenosyl-L-methionine-dependent methyltransferases"/>
    <property type="match status" value="1"/>
</dbReference>
<dbReference type="EMBL" id="FPAT01000006">
    <property type="protein sequence ID" value="SFT71320.1"/>
    <property type="molecule type" value="Genomic_DNA"/>
</dbReference>
<name>A0A1I7A8Y8_9ACTN</name>
<dbReference type="Pfam" id="PF08241">
    <property type="entry name" value="Methyltransf_11"/>
    <property type="match status" value="1"/>
</dbReference>
<dbReference type="InterPro" id="IPR013216">
    <property type="entry name" value="Methyltransf_11"/>
</dbReference>
<evidence type="ECO:0000313" key="2">
    <source>
        <dbReference type="EMBL" id="SFT71320.1"/>
    </source>
</evidence>
<reference evidence="3" key="1">
    <citation type="submission" date="2016-10" db="EMBL/GenBank/DDBJ databases">
        <authorList>
            <person name="Varghese N."/>
            <person name="Submissions S."/>
        </authorList>
    </citation>
    <scope>NUCLEOTIDE SEQUENCE [LARGE SCALE GENOMIC DNA]</scope>
    <source>
        <strain evidence="3">DSM 45501</strain>
    </source>
</reference>
<proteinExistence type="predicted"/>